<dbReference type="PANTHER" id="PTHR31904">
    <property type="entry name" value="BYPASS OF STOP CODON PROTEIN 5-RELATED"/>
    <property type="match status" value="1"/>
</dbReference>
<evidence type="ECO:0000256" key="1">
    <source>
        <dbReference type="SAM" id="MobiDB-lite"/>
    </source>
</evidence>
<dbReference type="InterPro" id="IPR022794">
    <property type="entry name" value="Bul1_C"/>
</dbReference>
<sequence length="988" mass="111939">MKEILSPQKDPRKRRPPLFTMSTESSLSNSSRSTRSDSADRIPPVGPSRLANPRHIARVDDSDEEGQSLSQDHRRASTTNIVNMRKHNLKAINVFPTTNPYDLDGITSVESSSSISSYNKNKDPNMIIDVLPSFEFYNTLHKHIPQGNVDPDRHDFPPTYQEVQTQRLPNISGIAPQTSELNIENSSRFRGSRPSLSSARGSSTNVLSPSSSQIFGGINLQPYSTRHYAINGNQSIPLSPSISGTTTADNANIEDDINDADNIAIDKLYTLPKFSTPLEIDIRVTKHAPKPHEKPEEESVLKEYTSGDIIHGYCVVENRSNQPLKFEMFYVTLEAYISIVDKQKGKRTIKRFLRMVDMSASWSYSNMEVSSGVVLVPGDVDYDNSIIGLSNSRVILPKTKYKKFFMFKIPDQLLDVTCRQELYPHCFLPPSLGIDKWKNNGKYSTIKVNNVLGCGHLGTKGSPILTNDMSDESLSINYTIDAKIVGKEIKTSKLNIMKEKEYNLRIVPFSFNGPNPVTSRSRSKIQLKDLKRLITERIDALERIFKRLEKKEIIQNSDIYGTDISGTIDSNVDIDAHELMERKMNQLHMHNRIDEFNSWSGLKRMSQPENLVESELRYQMKSRKLNSSTNLANSIFSGLIGSTSSNSLRSPSSNSEVKKTLENSSSHLKKHLKHSERTGIITLSAEIPTKAVKYWSPSLFRKTNKFENKNKHDQQNWVRLIDLLSEEEKTPLENIEIKLNCFESNNGPVHEPPGIQHITTELICITACSDYSIPIQMNAEILYNEEKMAVIKEEFGSFHQKINEYREKFEANIDELNVLYHGTTALSNTSRELKFSDFIPVNLQNDVESLLNLEVEVTHLHEVFRKQSFFLKHSNNDAGYFGFSLSSSDLSTASSSSTTMNTDHIKGTEEHTNDDYHHGKWNNTGNFTFERSVNVHLSLDPHMKETLAPNFETCLCARFYLVRVNIKFDHHIGTATIDIPVSVKRITT</sequence>
<dbReference type="Pfam" id="PF04425">
    <property type="entry name" value="Bul1_N"/>
    <property type="match status" value="1"/>
</dbReference>
<feature type="compositionally biased region" description="Low complexity" evidence="1">
    <location>
        <begin position="192"/>
        <end position="203"/>
    </location>
</feature>
<feature type="region of interest" description="Disordered" evidence="1">
    <location>
        <begin position="1"/>
        <end position="79"/>
    </location>
</feature>
<comment type="caution">
    <text evidence="4">The sequence shown here is derived from an EMBL/GenBank/DDBJ whole genome shotgun (WGS) entry which is preliminary data.</text>
</comment>
<dbReference type="InterPro" id="IPR007519">
    <property type="entry name" value="Bul1_N"/>
</dbReference>
<dbReference type="InterPro" id="IPR039634">
    <property type="entry name" value="Bul1-like"/>
</dbReference>
<proteinExistence type="predicted"/>
<accession>A0ABR4NXN1</accession>
<name>A0ABR4NXN1_9SACH</name>
<keyword evidence="4" id="KW-0436">Ligase</keyword>
<dbReference type="EMBL" id="JBEVYD010000004">
    <property type="protein sequence ID" value="KAL3233651.1"/>
    <property type="molecule type" value="Genomic_DNA"/>
</dbReference>
<dbReference type="PANTHER" id="PTHR31904:SF1">
    <property type="entry name" value="BYPASS OF STOP CODON PROTEIN 5-RELATED"/>
    <property type="match status" value="1"/>
</dbReference>
<feature type="compositionally biased region" description="Low complexity" evidence="1">
    <location>
        <begin position="644"/>
        <end position="655"/>
    </location>
</feature>
<feature type="compositionally biased region" description="Low complexity" evidence="1">
    <location>
        <begin position="22"/>
        <end position="33"/>
    </location>
</feature>
<feature type="region of interest" description="Disordered" evidence="1">
    <location>
        <begin position="186"/>
        <end position="211"/>
    </location>
</feature>
<dbReference type="GO" id="GO:0016874">
    <property type="term" value="F:ligase activity"/>
    <property type="evidence" value="ECO:0007669"/>
    <property type="project" value="UniProtKB-KW"/>
</dbReference>
<reference evidence="4 5" key="1">
    <citation type="submission" date="2024-05" db="EMBL/GenBank/DDBJ databases">
        <title>Long read based assembly of the Candida bracarensis genome reveals expanded adhesin content.</title>
        <authorList>
            <person name="Marcet-Houben M."/>
            <person name="Ksiezopolska E."/>
            <person name="Gabaldon T."/>
        </authorList>
    </citation>
    <scope>NUCLEOTIDE SEQUENCE [LARGE SCALE GENOMIC DNA]</scope>
    <source>
        <strain evidence="4 5">CBM6</strain>
    </source>
</reference>
<feature type="domain" description="Bul1 C-terminal" evidence="3">
    <location>
        <begin position="712"/>
        <end position="986"/>
    </location>
</feature>
<organism evidence="4 5">
    <name type="scientific">Nakaseomyces bracarensis</name>
    <dbReference type="NCBI Taxonomy" id="273131"/>
    <lineage>
        <taxon>Eukaryota</taxon>
        <taxon>Fungi</taxon>
        <taxon>Dikarya</taxon>
        <taxon>Ascomycota</taxon>
        <taxon>Saccharomycotina</taxon>
        <taxon>Saccharomycetes</taxon>
        <taxon>Saccharomycetales</taxon>
        <taxon>Saccharomycetaceae</taxon>
        <taxon>Nakaseomyces</taxon>
    </lineage>
</organism>
<feature type="region of interest" description="Disordered" evidence="1">
    <location>
        <begin position="644"/>
        <end position="673"/>
    </location>
</feature>
<evidence type="ECO:0000313" key="4">
    <source>
        <dbReference type="EMBL" id="KAL3233651.1"/>
    </source>
</evidence>
<protein>
    <submittedName>
        <fullName evidence="4">Ubiquitin ligase-binding protein BUL2</fullName>
    </submittedName>
</protein>
<evidence type="ECO:0000259" key="3">
    <source>
        <dbReference type="Pfam" id="PF04426"/>
    </source>
</evidence>
<evidence type="ECO:0000313" key="5">
    <source>
        <dbReference type="Proteomes" id="UP001623330"/>
    </source>
</evidence>
<dbReference type="Proteomes" id="UP001623330">
    <property type="component" value="Unassembled WGS sequence"/>
</dbReference>
<feature type="domain" description="Bul1 N-terminal" evidence="2">
    <location>
        <begin position="114"/>
        <end position="567"/>
    </location>
</feature>
<evidence type="ECO:0000259" key="2">
    <source>
        <dbReference type="Pfam" id="PF04425"/>
    </source>
</evidence>
<gene>
    <name evidence="4" type="ORF">RNJ44_03691</name>
</gene>
<keyword evidence="5" id="KW-1185">Reference proteome</keyword>
<dbReference type="Pfam" id="PF04426">
    <property type="entry name" value="Bul1_C"/>
    <property type="match status" value="1"/>
</dbReference>